<dbReference type="Gene3D" id="3.20.20.80">
    <property type="entry name" value="Glycosidases"/>
    <property type="match status" value="1"/>
</dbReference>
<keyword evidence="3" id="KW-1185">Reference proteome</keyword>
<keyword evidence="1" id="KW-0812">Transmembrane</keyword>
<sequence length="73" mass="8332">MVYDSKVVGDYSFSGTTFIGYDDKQSVVTKVRYAKQRGFLVTSLGTLELTTILVYLVQHRKHGMLKRQPSEDK</sequence>
<name>A0ABD1BVK3_CARAN</name>
<reference evidence="2 3" key="1">
    <citation type="submission" date="2024-04" db="EMBL/GenBank/DDBJ databases">
        <title>Genome assembly C_amara_ONT_v2.</title>
        <authorList>
            <person name="Yant L."/>
            <person name="Moore C."/>
            <person name="Slenker M."/>
        </authorList>
    </citation>
    <scope>NUCLEOTIDE SEQUENCE [LARGE SCALE GENOMIC DNA]</scope>
    <source>
        <tissue evidence="2">Leaf</tissue>
    </source>
</reference>
<keyword evidence="1" id="KW-1133">Transmembrane helix</keyword>
<dbReference type="Gene3D" id="3.10.50.10">
    <property type="match status" value="1"/>
</dbReference>
<protein>
    <submittedName>
        <fullName evidence="2">Class V chitinase</fullName>
    </submittedName>
</protein>
<organism evidence="2 3">
    <name type="scientific">Cardamine amara subsp. amara</name>
    <dbReference type="NCBI Taxonomy" id="228776"/>
    <lineage>
        <taxon>Eukaryota</taxon>
        <taxon>Viridiplantae</taxon>
        <taxon>Streptophyta</taxon>
        <taxon>Embryophyta</taxon>
        <taxon>Tracheophyta</taxon>
        <taxon>Spermatophyta</taxon>
        <taxon>Magnoliopsida</taxon>
        <taxon>eudicotyledons</taxon>
        <taxon>Gunneridae</taxon>
        <taxon>Pentapetalae</taxon>
        <taxon>rosids</taxon>
        <taxon>malvids</taxon>
        <taxon>Brassicales</taxon>
        <taxon>Brassicaceae</taxon>
        <taxon>Cardamineae</taxon>
        <taxon>Cardamine</taxon>
    </lineage>
</organism>
<gene>
    <name evidence="2" type="ORF">V5N11_016221</name>
</gene>
<feature type="transmembrane region" description="Helical" evidence="1">
    <location>
        <begin position="38"/>
        <end position="57"/>
    </location>
</feature>
<dbReference type="InterPro" id="IPR029070">
    <property type="entry name" value="Chitinase_insertion_sf"/>
</dbReference>
<accession>A0ABD1BVK3</accession>
<evidence type="ECO:0000313" key="2">
    <source>
        <dbReference type="EMBL" id="KAL1221155.1"/>
    </source>
</evidence>
<comment type="caution">
    <text evidence="2">The sequence shown here is derived from an EMBL/GenBank/DDBJ whole genome shotgun (WGS) entry which is preliminary data.</text>
</comment>
<dbReference type="Proteomes" id="UP001558713">
    <property type="component" value="Unassembled WGS sequence"/>
</dbReference>
<dbReference type="AlphaFoldDB" id="A0ABD1BVK3"/>
<dbReference type="EMBL" id="JBANAX010000136">
    <property type="protein sequence ID" value="KAL1221155.1"/>
    <property type="molecule type" value="Genomic_DNA"/>
</dbReference>
<evidence type="ECO:0000256" key="1">
    <source>
        <dbReference type="SAM" id="Phobius"/>
    </source>
</evidence>
<evidence type="ECO:0000313" key="3">
    <source>
        <dbReference type="Proteomes" id="UP001558713"/>
    </source>
</evidence>
<keyword evidence="1" id="KW-0472">Membrane</keyword>
<proteinExistence type="predicted"/>